<protein>
    <submittedName>
        <fullName evidence="1">Type II toxin-antitoxin system death-on-curing family toxin</fullName>
    </submittedName>
</protein>
<dbReference type="PANTHER" id="PTHR39426:SF1">
    <property type="entry name" value="HOMOLOGY TO DEATH-ON-CURING PROTEIN OF PHAGE P1"/>
    <property type="match status" value="1"/>
</dbReference>
<proteinExistence type="predicted"/>
<accession>A0ABW4EG09</accession>
<dbReference type="EMBL" id="JBHUDD010000046">
    <property type="protein sequence ID" value="MFD1509159.1"/>
    <property type="molecule type" value="Genomic_DNA"/>
</dbReference>
<evidence type="ECO:0000313" key="2">
    <source>
        <dbReference type="Proteomes" id="UP001597186"/>
    </source>
</evidence>
<keyword evidence="2" id="KW-1185">Reference proteome</keyword>
<dbReference type="PANTHER" id="PTHR39426">
    <property type="entry name" value="HOMOLOGY TO DEATH-ON-CURING PROTEIN OF PHAGE P1"/>
    <property type="match status" value="1"/>
</dbReference>
<comment type="caution">
    <text evidence="1">The sequence shown here is derived from an EMBL/GenBank/DDBJ whole genome shotgun (WGS) entry which is preliminary data.</text>
</comment>
<dbReference type="RefSeq" id="WP_379914359.1">
    <property type="nucleotide sequence ID" value="NZ_JBHUDD010000046.1"/>
</dbReference>
<gene>
    <name evidence="1" type="ORF">ACFTOW_07065</name>
</gene>
<sequence length="133" mass="14766">MNFVILTPAIVEALHDAALNPGELQGRALDTSLEGALARVENRILYGMIEDMFDLAAAYAEAVSQGRFFNDASMRTAFEAMNFCLEMNDVILDWPTEETGQMIIALAQRRRDAAQMAGWLRASAQHNERTAQT</sequence>
<dbReference type="InterPro" id="IPR053737">
    <property type="entry name" value="Type_II_TA_Toxin"/>
</dbReference>
<dbReference type="Gene3D" id="1.20.120.1870">
    <property type="entry name" value="Fic/DOC protein, Fido domain"/>
    <property type="match status" value="1"/>
</dbReference>
<reference evidence="2" key="1">
    <citation type="journal article" date="2019" name="Int. J. Syst. Evol. Microbiol.">
        <title>The Global Catalogue of Microorganisms (GCM) 10K type strain sequencing project: providing services to taxonomists for standard genome sequencing and annotation.</title>
        <authorList>
            <consortium name="The Broad Institute Genomics Platform"/>
            <consortium name="The Broad Institute Genome Sequencing Center for Infectious Disease"/>
            <person name="Wu L."/>
            <person name="Ma J."/>
        </authorList>
    </citation>
    <scope>NUCLEOTIDE SEQUENCE [LARGE SCALE GENOMIC DNA]</scope>
    <source>
        <strain evidence="2">CGMCC 1.12477</strain>
    </source>
</reference>
<name>A0ABW4EG09_9RHOB</name>
<dbReference type="NCBIfam" id="TIGR01550">
    <property type="entry name" value="DOC_P1"/>
    <property type="match status" value="1"/>
</dbReference>
<organism evidence="1 2">
    <name type="scientific">Lacimonas salitolerans</name>
    <dbReference type="NCBI Taxonomy" id="1323750"/>
    <lineage>
        <taxon>Bacteria</taxon>
        <taxon>Pseudomonadati</taxon>
        <taxon>Pseudomonadota</taxon>
        <taxon>Alphaproteobacteria</taxon>
        <taxon>Rhodobacterales</taxon>
        <taxon>Paracoccaceae</taxon>
        <taxon>Lacimonas</taxon>
    </lineage>
</organism>
<dbReference type="InterPro" id="IPR006440">
    <property type="entry name" value="Doc"/>
</dbReference>
<evidence type="ECO:0000313" key="1">
    <source>
        <dbReference type="EMBL" id="MFD1509159.1"/>
    </source>
</evidence>
<dbReference type="Proteomes" id="UP001597186">
    <property type="component" value="Unassembled WGS sequence"/>
</dbReference>